<keyword evidence="2" id="KW-0732">Signal</keyword>
<evidence type="ECO:0000256" key="1">
    <source>
        <dbReference type="SAM" id="MobiDB-lite"/>
    </source>
</evidence>
<dbReference type="Proteomes" id="UP000298030">
    <property type="component" value="Unassembled WGS sequence"/>
</dbReference>
<dbReference type="AlphaFoldDB" id="A0A4Y7SSX9"/>
<comment type="caution">
    <text evidence="3">The sequence shown here is derived from an EMBL/GenBank/DDBJ whole genome shotgun (WGS) entry which is preliminary data.</text>
</comment>
<reference evidence="3 4" key="1">
    <citation type="journal article" date="2019" name="Nat. Ecol. Evol.">
        <title>Megaphylogeny resolves global patterns of mushroom evolution.</title>
        <authorList>
            <person name="Varga T."/>
            <person name="Krizsan K."/>
            <person name="Foldi C."/>
            <person name="Dima B."/>
            <person name="Sanchez-Garcia M."/>
            <person name="Sanchez-Ramirez S."/>
            <person name="Szollosi G.J."/>
            <person name="Szarkandi J.G."/>
            <person name="Papp V."/>
            <person name="Albert L."/>
            <person name="Andreopoulos W."/>
            <person name="Angelini C."/>
            <person name="Antonin V."/>
            <person name="Barry K.W."/>
            <person name="Bougher N.L."/>
            <person name="Buchanan P."/>
            <person name="Buyck B."/>
            <person name="Bense V."/>
            <person name="Catcheside P."/>
            <person name="Chovatia M."/>
            <person name="Cooper J."/>
            <person name="Damon W."/>
            <person name="Desjardin D."/>
            <person name="Finy P."/>
            <person name="Geml J."/>
            <person name="Haridas S."/>
            <person name="Hughes K."/>
            <person name="Justo A."/>
            <person name="Karasinski D."/>
            <person name="Kautmanova I."/>
            <person name="Kiss B."/>
            <person name="Kocsube S."/>
            <person name="Kotiranta H."/>
            <person name="LaButti K.M."/>
            <person name="Lechner B.E."/>
            <person name="Liimatainen K."/>
            <person name="Lipzen A."/>
            <person name="Lukacs Z."/>
            <person name="Mihaltcheva S."/>
            <person name="Morgado L.N."/>
            <person name="Niskanen T."/>
            <person name="Noordeloos M.E."/>
            <person name="Ohm R.A."/>
            <person name="Ortiz-Santana B."/>
            <person name="Ovrebo C."/>
            <person name="Racz N."/>
            <person name="Riley R."/>
            <person name="Savchenko A."/>
            <person name="Shiryaev A."/>
            <person name="Soop K."/>
            <person name="Spirin V."/>
            <person name="Szebenyi C."/>
            <person name="Tomsovsky M."/>
            <person name="Tulloss R.E."/>
            <person name="Uehling J."/>
            <person name="Grigoriev I.V."/>
            <person name="Vagvolgyi C."/>
            <person name="Papp T."/>
            <person name="Martin F.M."/>
            <person name="Miettinen O."/>
            <person name="Hibbett D.S."/>
            <person name="Nagy L.G."/>
        </authorList>
    </citation>
    <scope>NUCLEOTIDE SEQUENCE [LARGE SCALE GENOMIC DNA]</scope>
    <source>
        <strain evidence="3 4">FP101781</strain>
    </source>
</reference>
<evidence type="ECO:0000313" key="4">
    <source>
        <dbReference type="Proteomes" id="UP000298030"/>
    </source>
</evidence>
<organism evidence="3 4">
    <name type="scientific">Coprinellus micaceus</name>
    <name type="common">Glistening ink-cap mushroom</name>
    <name type="synonym">Coprinus micaceus</name>
    <dbReference type="NCBI Taxonomy" id="71717"/>
    <lineage>
        <taxon>Eukaryota</taxon>
        <taxon>Fungi</taxon>
        <taxon>Dikarya</taxon>
        <taxon>Basidiomycota</taxon>
        <taxon>Agaricomycotina</taxon>
        <taxon>Agaricomycetes</taxon>
        <taxon>Agaricomycetidae</taxon>
        <taxon>Agaricales</taxon>
        <taxon>Agaricineae</taxon>
        <taxon>Psathyrellaceae</taxon>
        <taxon>Coprinellus</taxon>
    </lineage>
</organism>
<keyword evidence="4" id="KW-1185">Reference proteome</keyword>
<feature type="signal peptide" evidence="2">
    <location>
        <begin position="1"/>
        <end position="24"/>
    </location>
</feature>
<proteinExistence type="predicted"/>
<gene>
    <name evidence="3" type="ORF">FA13DRAFT_1905312</name>
</gene>
<sequence>MRFSAVAISLLFSASTTLIPVVNAQPSLRAICYECPERDNAGVLLADTPNMGANPFTCDYGDAGSCNYTADGALVADNNTNGCPSDALDLCARRRRQARERALPRSPRPPSPAAYQPKPKVMQLRKNLSAEKAKLGRDA</sequence>
<feature type="chain" id="PRO_5021209537" evidence="2">
    <location>
        <begin position="25"/>
        <end position="139"/>
    </location>
</feature>
<protein>
    <submittedName>
        <fullName evidence="3">Uncharacterized protein</fullName>
    </submittedName>
</protein>
<evidence type="ECO:0000256" key="2">
    <source>
        <dbReference type="SAM" id="SignalP"/>
    </source>
</evidence>
<evidence type="ECO:0000313" key="3">
    <source>
        <dbReference type="EMBL" id="TEB24970.1"/>
    </source>
</evidence>
<dbReference type="EMBL" id="QPFP01000061">
    <property type="protein sequence ID" value="TEB24970.1"/>
    <property type="molecule type" value="Genomic_DNA"/>
</dbReference>
<feature type="compositionally biased region" description="Basic and acidic residues" evidence="1">
    <location>
        <begin position="128"/>
        <end position="139"/>
    </location>
</feature>
<accession>A0A4Y7SSX9</accession>
<name>A0A4Y7SSX9_COPMI</name>
<feature type="region of interest" description="Disordered" evidence="1">
    <location>
        <begin position="96"/>
        <end position="139"/>
    </location>
</feature>